<dbReference type="EMBL" id="JACHFQ010000001">
    <property type="protein sequence ID" value="MBB5224875.1"/>
    <property type="molecule type" value="Genomic_DNA"/>
</dbReference>
<accession>A0A7W8G6S9</accession>
<proteinExistence type="predicted"/>
<name>A0A7W8G6S9_9SPIR</name>
<evidence type="ECO:0000313" key="3">
    <source>
        <dbReference type="Proteomes" id="UP000518887"/>
    </source>
</evidence>
<sequence length="252" mass="27997">MSKFSKTLAVISALAIFIAGFTSCKNNDDDDDNKTPAVNTGFEGKYFNVHVINKLKTGAYSENTIPYAQCSVEEIIFNSDGSGTYKVVHEEYDGEEGSCSTTIISEYIAYTKSDSSLKFKLNDYGELEFTIESDDKLSGNGRTYEKYEIEEIYAYVNMTGMSNDDTSSKKVTSKAIILGKDGSAFIRNIESGFVSFAREPTIETQDIPGTYKKEGKSFTFTGEKSNTVITGKFSESDGRTYLKIGEEKYRKL</sequence>
<feature type="signal peptide" evidence="1">
    <location>
        <begin position="1"/>
        <end position="24"/>
    </location>
</feature>
<comment type="caution">
    <text evidence="2">The sequence shown here is derived from an EMBL/GenBank/DDBJ whole genome shotgun (WGS) entry which is preliminary data.</text>
</comment>
<evidence type="ECO:0000256" key="1">
    <source>
        <dbReference type="SAM" id="SignalP"/>
    </source>
</evidence>
<gene>
    <name evidence="2" type="ORF">HNP76_000215</name>
</gene>
<protein>
    <recommendedName>
        <fullName evidence="4">Lipoprotein</fullName>
    </recommendedName>
</protein>
<feature type="chain" id="PRO_5031030392" description="Lipoprotein" evidence="1">
    <location>
        <begin position="25"/>
        <end position="252"/>
    </location>
</feature>
<keyword evidence="1" id="KW-0732">Signal</keyword>
<keyword evidence="3" id="KW-1185">Reference proteome</keyword>
<evidence type="ECO:0008006" key="4">
    <source>
        <dbReference type="Google" id="ProtNLM"/>
    </source>
</evidence>
<dbReference type="RefSeq" id="WP_184656587.1">
    <property type="nucleotide sequence ID" value="NZ_JACHFQ010000001.1"/>
</dbReference>
<reference evidence="2 3" key="1">
    <citation type="submission" date="2020-08" db="EMBL/GenBank/DDBJ databases">
        <title>Genomic Encyclopedia of Type Strains, Phase IV (KMG-IV): sequencing the most valuable type-strain genomes for metagenomic binning, comparative biology and taxonomic classification.</title>
        <authorList>
            <person name="Goeker M."/>
        </authorList>
    </citation>
    <scope>NUCLEOTIDE SEQUENCE [LARGE SCALE GENOMIC DNA]</scope>
    <source>
        <strain evidence="2 3">DSM 103462</strain>
    </source>
</reference>
<evidence type="ECO:0000313" key="2">
    <source>
        <dbReference type="EMBL" id="MBB5224875.1"/>
    </source>
</evidence>
<organism evidence="2 3">
    <name type="scientific">Treponema ruminis</name>
    <dbReference type="NCBI Taxonomy" id="744515"/>
    <lineage>
        <taxon>Bacteria</taxon>
        <taxon>Pseudomonadati</taxon>
        <taxon>Spirochaetota</taxon>
        <taxon>Spirochaetia</taxon>
        <taxon>Spirochaetales</taxon>
        <taxon>Treponemataceae</taxon>
        <taxon>Treponema</taxon>
    </lineage>
</organism>
<dbReference type="AlphaFoldDB" id="A0A7W8G6S9"/>
<dbReference type="Proteomes" id="UP000518887">
    <property type="component" value="Unassembled WGS sequence"/>
</dbReference>
<dbReference type="PROSITE" id="PS51257">
    <property type="entry name" value="PROKAR_LIPOPROTEIN"/>
    <property type="match status" value="1"/>
</dbReference>